<dbReference type="Pfam" id="PF20434">
    <property type="entry name" value="BD-FAE"/>
    <property type="match status" value="1"/>
</dbReference>
<reference evidence="5" key="1">
    <citation type="submission" date="2021-03" db="EMBL/GenBank/DDBJ databases">
        <authorList>
            <person name="Palmer J.M."/>
        </authorList>
    </citation>
    <scope>NUCLEOTIDE SEQUENCE</scope>
    <source>
        <strain evidence="5">ARV_011</strain>
    </source>
</reference>
<dbReference type="SUPFAM" id="SSF53474">
    <property type="entry name" value="alpha/beta-Hydrolases"/>
    <property type="match status" value="1"/>
</dbReference>
<organism evidence="5 6">
    <name type="scientific">Scheffersomyces spartinae</name>
    <dbReference type="NCBI Taxonomy" id="45513"/>
    <lineage>
        <taxon>Eukaryota</taxon>
        <taxon>Fungi</taxon>
        <taxon>Dikarya</taxon>
        <taxon>Ascomycota</taxon>
        <taxon>Saccharomycotina</taxon>
        <taxon>Pichiomycetes</taxon>
        <taxon>Debaryomycetaceae</taxon>
        <taxon>Scheffersomyces</taxon>
    </lineage>
</organism>
<dbReference type="OrthoDB" id="420264at2759"/>
<name>A0A9P7V574_9ASCO</name>
<dbReference type="EMBL" id="JAHMUF010000030">
    <property type="protein sequence ID" value="KAG7191413.1"/>
    <property type="molecule type" value="Genomic_DNA"/>
</dbReference>
<accession>A0A9P7V574</accession>
<comment type="function">
    <text evidence="3">Catalyzes the hydrolysis of N-formyl-L-kynurenine to L-kynurenine, the second step in the kynurenine pathway of tryptophan degradation. Kynurenine may be further oxidized to nicotinic acid, NAD(H) and NADP(H). Required for elimination of toxic metabolites.</text>
</comment>
<comment type="catalytic activity">
    <reaction evidence="3">
        <text>N-formyl-L-kynurenine + H2O = L-kynurenine + formate + H(+)</text>
        <dbReference type="Rhea" id="RHEA:13009"/>
        <dbReference type="ChEBI" id="CHEBI:15377"/>
        <dbReference type="ChEBI" id="CHEBI:15378"/>
        <dbReference type="ChEBI" id="CHEBI:15740"/>
        <dbReference type="ChEBI" id="CHEBI:57959"/>
        <dbReference type="ChEBI" id="CHEBI:58629"/>
        <dbReference type="EC" id="3.5.1.9"/>
    </reaction>
</comment>
<evidence type="ECO:0000256" key="3">
    <source>
        <dbReference type="HAMAP-Rule" id="MF_03014"/>
    </source>
</evidence>
<feature type="active site" evidence="3">
    <location>
        <position position="241"/>
    </location>
</feature>
<dbReference type="HAMAP" id="MF_03014">
    <property type="entry name" value="KFase"/>
    <property type="match status" value="1"/>
</dbReference>
<dbReference type="GO" id="GO:0004061">
    <property type="term" value="F:arylformamidase activity"/>
    <property type="evidence" value="ECO:0007669"/>
    <property type="project" value="UniProtKB-UniRule"/>
</dbReference>
<evidence type="ECO:0000259" key="4">
    <source>
        <dbReference type="Pfam" id="PF20434"/>
    </source>
</evidence>
<evidence type="ECO:0000256" key="2">
    <source>
        <dbReference type="ARBA" id="ARBA00023079"/>
    </source>
</evidence>
<evidence type="ECO:0000313" key="5">
    <source>
        <dbReference type="EMBL" id="KAG7191413.1"/>
    </source>
</evidence>
<feature type="short sequence motif" description="HGGXW" evidence="3">
    <location>
        <begin position="35"/>
        <end position="39"/>
    </location>
</feature>
<dbReference type="AlphaFoldDB" id="A0A9P7V574"/>
<evidence type="ECO:0000313" key="6">
    <source>
        <dbReference type="Proteomes" id="UP000790833"/>
    </source>
</evidence>
<dbReference type="GeneID" id="66116831"/>
<comment type="subunit">
    <text evidence="3">Homodimer.</text>
</comment>
<comment type="similarity">
    <text evidence="3">Belongs to the kynurenine formamidase family.</text>
</comment>
<dbReference type="InterPro" id="IPR050300">
    <property type="entry name" value="GDXG_lipolytic_enzyme"/>
</dbReference>
<dbReference type="GO" id="GO:0034354">
    <property type="term" value="P:'de novo' NAD+ biosynthetic process from L-tryptophan"/>
    <property type="evidence" value="ECO:0007669"/>
    <property type="project" value="UniProtKB-UniRule"/>
</dbReference>
<dbReference type="PANTHER" id="PTHR48081:SF33">
    <property type="entry name" value="KYNURENINE FORMAMIDASE"/>
    <property type="match status" value="1"/>
</dbReference>
<feature type="domain" description="BD-FAE-like" evidence="4">
    <location>
        <begin position="26"/>
        <end position="169"/>
    </location>
</feature>
<feature type="active site" description="Nucleophile" evidence="3">
    <location>
        <position position="107"/>
    </location>
</feature>
<dbReference type="EC" id="3.5.1.9" evidence="3"/>
<proteinExistence type="inferred from homology"/>
<dbReference type="Proteomes" id="UP000790833">
    <property type="component" value="Unassembled WGS sequence"/>
</dbReference>
<dbReference type="RefSeq" id="XP_043046965.1">
    <property type="nucleotide sequence ID" value="XM_043194180.1"/>
</dbReference>
<dbReference type="PANTHER" id="PTHR48081">
    <property type="entry name" value="AB HYDROLASE SUPERFAMILY PROTEIN C4A8.06C"/>
    <property type="match status" value="1"/>
</dbReference>
<dbReference type="InterPro" id="IPR029058">
    <property type="entry name" value="AB_hydrolase_fold"/>
</dbReference>
<protein>
    <recommendedName>
        <fullName evidence="3">Kynurenine formamidase</fullName>
        <shortName evidence="3">KFA</shortName>
        <shortName evidence="3">KFase</shortName>
        <ecNumber evidence="3">3.5.1.9</ecNumber>
    </recommendedName>
    <alternativeName>
        <fullName evidence="3">Arylformamidase</fullName>
    </alternativeName>
    <alternativeName>
        <fullName evidence="3">N-formylkynurenine formamidase</fullName>
        <shortName evidence="3">FKF</shortName>
    </alternativeName>
</protein>
<keyword evidence="2 3" id="KW-0823">Tryptophan catabolism</keyword>
<gene>
    <name evidence="3 5" type="primary">BNA7</name>
    <name evidence="5" type="ORF">KQ657_003457</name>
</gene>
<comment type="domain">
    <text evidence="3">The main chain amide nitrogen atoms of the second glycine and its adjacent residue in the HGGXW motif define the oxyanion hole, and stabilize the oxyanion that forms during the nucleophilic attack by the catalytic serine during substrate cleavage.</text>
</comment>
<dbReference type="InterPro" id="IPR049492">
    <property type="entry name" value="BD-FAE-like_dom"/>
</dbReference>
<comment type="pathway">
    <text evidence="3">Amino-acid degradation; L-tryptophan degradation via kynurenine pathway; L-kynurenine from L-tryptophan: step 2/2.</text>
</comment>
<feature type="active site" evidence="3">
    <location>
        <position position="208"/>
    </location>
</feature>
<keyword evidence="6" id="KW-1185">Reference proteome</keyword>
<dbReference type="Gene3D" id="3.40.50.1820">
    <property type="entry name" value="alpha/beta hydrolase"/>
    <property type="match status" value="1"/>
</dbReference>
<keyword evidence="1 3" id="KW-0378">Hydrolase</keyword>
<sequence length="260" mass="30414">MVTTTIESYGDDPLQYVKTFHYDSDNHHRNIVFIHGGAWRDRRNTVDDFELMIKYIHSNTRQFNLFSISYRLSPEIKHPYHLVDVIEALKWLNSHYGVLTTTLVGHSVGATLCLQLLNYKTLLAEEDIVVDTEKLDIKLSKIFLLDGIFDLVKLVEEYGAPYQEFIDEAFESEQQYKRALQLSNDKFNVVGYSRDFESRLYIVYSLDDELLSPRQHELLVDHYLKKFGVRVSVISGHWGLHEQMYKDDRVSQLILDSVDT</sequence>
<dbReference type="InterPro" id="IPR027519">
    <property type="entry name" value="KFase_ver/fungi-typ"/>
</dbReference>
<comment type="caution">
    <text evidence="5">The sequence shown here is derived from an EMBL/GenBank/DDBJ whole genome shotgun (WGS) entry which is preliminary data.</text>
</comment>
<evidence type="ECO:0000256" key="1">
    <source>
        <dbReference type="ARBA" id="ARBA00022801"/>
    </source>
</evidence>
<dbReference type="GO" id="GO:0019441">
    <property type="term" value="P:L-tryptophan catabolic process to kynurenine"/>
    <property type="evidence" value="ECO:0007669"/>
    <property type="project" value="UniProtKB-UniRule"/>
</dbReference>